<protein>
    <submittedName>
        <fullName evidence="2">Uncharacterized protein</fullName>
    </submittedName>
</protein>
<reference evidence="2" key="1">
    <citation type="submission" date="2009-10" db="EMBL/GenBank/DDBJ databases">
        <title>Diversity of trophic interactions inside an arsenic-rich microbial ecosystem.</title>
        <authorList>
            <person name="Bertin P.N."/>
            <person name="Heinrich-Salmeron A."/>
            <person name="Pelletier E."/>
            <person name="Goulhen-Chollet F."/>
            <person name="Arsene-Ploetze F."/>
            <person name="Gallien S."/>
            <person name="Calteau A."/>
            <person name="Vallenet D."/>
            <person name="Casiot C."/>
            <person name="Chane-Woon-Ming B."/>
            <person name="Giloteaux L."/>
            <person name="Barakat M."/>
            <person name="Bonnefoy V."/>
            <person name="Bruneel O."/>
            <person name="Chandler M."/>
            <person name="Cleiss J."/>
            <person name="Duran R."/>
            <person name="Elbaz-Poulichet F."/>
            <person name="Fonknechten N."/>
            <person name="Lauga B."/>
            <person name="Mornico D."/>
            <person name="Ortet P."/>
            <person name="Schaeffer C."/>
            <person name="Siguier P."/>
            <person name="Alexander Thil Smith A."/>
            <person name="Van Dorsselaer A."/>
            <person name="Weissenbach J."/>
            <person name="Medigue C."/>
            <person name="Le Paslier D."/>
        </authorList>
    </citation>
    <scope>NUCLEOTIDE SEQUENCE</scope>
</reference>
<name>E6Q0F2_9ZZZZ</name>
<comment type="caution">
    <text evidence="2">The sequence shown here is derived from an EMBL/GenBank/DDBJ whole genome shotgun (WGS) entry which is preliminary data.</text>
</comment>
<dbReference type="EMBL" id="CABN01000161">
    <property type="protein sequence ID" value="CBI00661.1"/>
    <property type="molecule type" value="Genomic_DNA"/>
</dbReference>
<keyword evidence="1" id="KW-0472">Membrane</keyword>
<evidence type="ECO:0000313" key="2">
    <source>
        <dbReference type="EMBL" id="CBI00661.1"/>
    </source>
</evidence>
<feature type="transmembrane region" description="Helical" evidence="1">
    <location>
        <begin position="6"/>
        <end position="28"/>
    </location>
</feature>
<keyword evidence="1" id="KW-1133">Transmembrane helix</keyword>
<organism evidence="2">
    <name type="scientific">mine drainage metagenome</name>
    <dbReference type="NCBI Taxonomy" id="410659"/>
    <lineage>
        <taxon>unclassified sequences</taxon>
        <taxon>metagenomes</taxon>
        <taxon>ecological metagenomes</taxon>
    </lineage>
</organism>
<proteinExistence type="predicted"/>
<keyword evidence="1" id="KW-0812">Transmembrane</keyword>
<evidence type="ECO:0000256" key="1">
    <source>
        <dbReference type="SAM" id="Phobius"/>
    </source>
</evidence>
<accession>E6Q0F2</accession>
<gene>
    <name evidence="2" type="ORF">CARN3_0214</name>
</gene>
<dbReference type="AlphaFoldDB" id="E6Q0F2"/>
<sequence length="29" mass="3012">MLVKPVSPSVACICGADFFSSVMIVLLAI</sequence>